<sequence>MGQHQKSWTNGRGVLTNPRSSNCLAEANRGESQATRVLSGGEFADVEPVAAEVAKPQAGDDASVPEPVQPAMNSAAARQGPRFESRRAFAGSEGMKEGLASLMVAPPYDPVGTMFDGQQQATDIVVYAPMVDEVVKIAWPVGNGGPVEPYQLANWLEERGLFWSCFMATRKIRRTPCVSLFARTGKFRRYATARQSAARRFSLSGVEPSLRE</sequence>
<dbReference type="Proteomes" id="UP000284706">
    <property type="component" value="Unassembled WGS sequence"/>
</dbReference>
<organism evidence="2 3">
    <name type="scientific">Gymnopilus dilepis</name>
    <dbReference type="NCBI Taxonomy" id="231916"/>
    <lineage>
        <taxon>Eukaryota</taxon>
        <taxon>Fungi</taxon>
        <taxon>Dikarya</taxon>
        <taxon>Basidiomycota</taxon>
        <taxon>Agaricomycotina</taxon>
        <taxon>Agaricomycetes</taxon>
        <taxon>Agaricomycetidae</taxon>
        <taxon>Agaricales</taxon>
        <taxon>Agaricineae</taxon>
        <taxon>Hymenogastraceae</taxon>
        <taxon>Gymnopilus</taxon>
    </lineage>
</organism>
<dbReference type="InParanoid" id="A0A409Y0I7"/>
<keyword evidence="3" id="KW-1185">Reference proteome</keyword>
<dbReference type="AlphaFoldDB" id="A0A409Y0I7"/>
<reference evidence="2 3" key="1">
    <citation type="journal article" date="2018" name="Evol. Lett.">
        <title>Horizontal gene cluster transfer increased hallucinogenic mushroom diversity.</title>
        <authorList>
            <person name="Reynolds H.T."/>
            <person name="Vijayakumar V."/>
            <person name="Gluck-Thaler E."/>
            <person name="Korotkin H.B."/>
            <person name="Matheny P.B."/>
            <person name="Slot J.C."/>
        </authorList>
    </citation>
    <scope>NUCLEOTIDE SEQUENCE [LARGE SCALE GENOMIC DNA]</scope>
    <source>
        <strain evidence="2 3">SRW20</strain>
    </source>
</reference>
<dbReference type="OrthoDB" id="3061835at2759"/>
<protein>
    <submittedName>
        <fullName evidence="2">Uncharacterized protein</fullName>
    </submittedName>
</protein>
<name>A0A409Y0I7_9AGAR</name>
<feature type="compositionally biased region" description="Polar residues" evidence="1">
    <location>
        <begin position="1"/>
        <end position="10"/>
    </location>
</feature>
<feature type="region of interest" description="Disordered" evidence="1">
    <location>
        <begin position="1"/>
        <end position="35"/>
    </location>
</feature>
<accession>A0A409Y0I7</accession>
<evidence type="ECO:0000313" key="2">
    <source>
        <dbReference type="EMBL" id="PPQ96519.1"/>
    </source>
</evidence>
<evidence type="ECO:0000313" key="3">
    <source>
        <dbReference type="Proteomes" id="UP000284706"/>
    </source>
</evidence>
<proteinExistence type="predicted"/>
<comment type="caution">
    <text evidence="2">The sequence shown here is derived from an EMBL/GenBank/DDBJ whole genome shotgun (WGS) entry which is preliminary data.</text>
</comment>
<dbReference type="EMBL" id="NHYE01001362">
    <property type="protein sequence ID" value="PPQ96519.1"/>
    <property type="molecule type" value="Genomic_DNA"/>
</dbReference>
<gene>
    <name evidence="2" type="ORF">CVT26_010435</name>
</gene>
<evidence type="ECO:0000256" key="1">
    <source>
        <dbReference type="SAM" id="MobiDB-lite"/>
    </source>
</evidence>